<name>A0A829YIK1_9GAMM</name>
<evidence type="ECO:0008006" key="10">
    <source>
        <dbReference type="Google" id="ProtNLM"/>
    </source>
</evidence>
<dbReference type="InterPro" id="IPR032808">
    <property type="entry name" value="DoxX"/>
</dbReference>
<evidence type="ECO:0000313" key="9">
    <source>
        <dbReference type="Proteomes" id="UP000445000"/>
    </source>
</evidence>
<gene>
    <name evidence="8" type="ORF">GCM10011487_46720</name>
</gene>
<protein>
    <recommendedName>
        <fullName evidence="10">DoxX family protein</fullName>
    </recommendedName>
</protein>
<keyword evidence="4 7" id="KW-0812">Transmembrane</keyword>
<comment type="caution">
    <text evidence="8">The sequence shown here is derived from an EMBL/GenBank/DDBJ whole genome shotgun (WGS) entry which is preliminary data.</text>
</comment>
<keyword evidence="3" id="KW-1003">Cell membrane</keyword>
<evidence type="ECO:0000256" key="4">
    <source>
        <dbReference type="ARBA" id="ARBA00022692"/>
    </source>
</evidence>
<evidence type="ECO:0000256" key="2">
    <source>
        <dbReference type="ARBA" id="ARBA00006679"/>
    </source>
</evidence>
<dbReference type="InterPro" id="IPR051907">
    <property type="entry name" value="DoxX-like_oxidoreductase"/>
</dbReference>
<keyword evidence="6 7" id="KW-0472">Membrane</keyword>
<dbReference type="Proteomes" id="UP000445000">
    <property type="component" value="Unassembled WGS sequence"/>
</dbReference>
<dbReference type="EMBL" id="BLJN01000005">
    <property type="protein sequence ID" value="GFE82672.1"/>
    <property type="molecule type" value="Genomic_DNA"/>
</dbReference>
<dbReference type="GO" id="GO:0005886">
    <property type="term" value="C:plasma membrane"/>
    <property type="evidence" value="ECO:0007669"/>
    <property type="project" value="UniProtKB-SubCell"/>
</dbReference>
<evidence type="ECO:0000256" key="3">
    <source>
        <dbReference type="ARBA" id="ARBA00022475"/>
    </source>
</evidence>
<dbReference type="PANTHER" id="PTHR33452">
    <property type="entry name" value="OXIDOREDUCTASE CATD-RELATED"/>
    <property type="match status" value="1"/>
</dbReference>
<comment type="similarity">
    <text evidence="2">Belongs to the DoxX family.</text>
</comment>
<keyword evidence="9" id="KW-1185">Reference proteome</keyword>
<sequence length="198" mass="21942">MRRVESLPNAEAEAATMSLKFVSTLMDRLNGLGEWIAPLGLRVLLAWEFYESGLEKLHGENWFAELAGKFPPPFSLLGPDVNWALATWLELLGSLALLFGLGTRFFAVALSVLTVVAIAAVHWPAEWSTLAELWQGYSITDHGFGNYKLPLIYLVMLLPLILQGAGRASLDHLLWRHLRSSAPGRSLNPRGTPRLLPE</sequence>
<proteinExistence type="inferred from homology"/>
<feature type="transmembrane region" description="Helical" evidence="7">
    <location>
        <begin position="106"/>
        <end position="125"/>
    </location>
</feature>
<dbReference type="PANTHER" id="PTHR33452:SF7">
    <property type="entry name" value="DOXX FAMILY PROTEIN"/>
    <property type="match status" value="1"/>
</dbReference>
<reference evidence="9" key="1">
    <citation type="submission" date="2020-01" db="EMBL/GenBank/DDBJ databases">
        <title>'Steroidobacter agaridevorans' sp. nov., agar-degrading bacteria isolated from rhizosphere soils.</title>
        <authorList>
            <person name="Ikenaga M."/>
            <person name="Kataoka M."/>
            <person name="Murouchi A."/>
            <person name="Katsuragi S."/>
            <person name="Sakai M."/>
        </authorList>
    </citation>
    <scope>NUCLEOTIDE SEQUENCE [LARGE SCALE GENOMIC DNA]</scope>
    <source>
        <strain evidence="9">YU21-B</strain>
    </source>
</reference>
<evidence type="ECO:0000256" key="1">
    <source>
        <dbReference type="ARBA" id="ARBA00004651"/>
    </source>
</evidence>
<dbReference type="Pfam" id="PF07681">
    <property type="entry name" value="DoxX"/>
    <property type="match status" value="1"/>
</dbReference>
<evidence type="ECO:0000256" key="7">
    <source>
        <dbReference type="SAM" id="Phobius"/>
    </source>
</evidence>
<dbReference type="AlphaFoldDB" id="A0A829YIK1"/>
<organism evidence="8 9">
    <name type="scientific">Steroidobacter agaridevorans</name>
    <dbReference type="NCBI Taxonomy" id="2695856"/>
    <lineage>
        <taxon>Bacteria</taxon>
        <taxon>Pseudomonadati</taxon>
        <taxon>Pseudomonadota</taxon>
        <taxon>Gammaproteobacteria</taxon>
        <taxon>Steroidobacterales</taxon>
        <taxon>Steroidobacteraceae</taxon>
        <taxon>Steroidobacter</taxon>
    </lineage>
</organism>
<feature type="transmembrane region" description="Helical" evidence="7">
    <location>
        <begin position="151"/>
        <end position="170"/>
    </location>
</feature>
<evidence type="ECO:0000256" key="5">
    <source>
        <dbReference type="ARBA" id="ARBA00022989"/>
    </source>
</evidence>
<comment type="subcellular location">
    <subcellularLocation>
        <location evidence="1">Cell membrane</location>
        <topology evidence="1">Multi-pass membrane protein</topology>
    </subcellularLocation>
</comment>
<accession>A0A829YIK1</accession>
<evidence type="ECO:0000256" key="6">
    <source>
        <dbReference type="ARBA" id="ARBA00023136"/>
    </source>
</evidence>
<keyword evidence="5 7" id="KW-1133">Transmembrane helix</keyword>
<evidence type="ECO:0000313" key="8">
    <source>
        <dbReference type="EMBL" id="GFE82672.1"/>
    </source>
</evidence>